<dbReference type="EMBL" id="CAXAMM010007003">
    <property type="protein sequence ID" value="CAK9013019.1"/>
    <property type="molecule type" value="Genomic_DNA"/>
</dbReference>
<evidence type="ECO:0000256" key="1">
    <source>
        <dbReference type="SAM" id="MobiDB-lite"/>
    </source>
</evidence>
<accession>A0ABP0JF33</accession>
<protein>
    <submittedName>
        <fullName evidence="2">UDP-N-acetylglucosamine transporter</fullName>
    </submittedName>
</protein>
<gene>
    <name evidence="2" type="ORF">SCF082_LOCUS11749</name>
</gene>
<proteinExistence type="predicted"/>
<feature type="non-terminal residue" evidence="2">
    <location>
        <position position="1"/>
    </location>
</feature>
<evidence type="ECO:0000313" key="3">
    <source>
        <dbReference type="Proteomes" id="UP001642464"/>
    </source>
</evidence>
<comment type="caution">
    <text evidence="2">The sequence shown here is derived from an EMBL/GenBank/DDBJ whole genome shotgun (WGS) entry which is preliminary data.</text>
</comment>
<keyword evidence="3" id="KW-1185">Reference proteome</keyword>
<sequence length="297" mass="34023">GLHDLRRSSHRDNMWIIPEHRPMSSPVYRILPDARLQGFSVAWLPVAWTFVVPPVQPGGAQVHCQGSPVKKWELQARFGGQLLRHCFKEAANSALPGDGEGDVENWQELETESEDEDEEEEEEWDTLGELVQLPRSGPAQPVVDEVMEKRPKYTDVMTSLCVRSMAGDTILEMQIGSWHVLSLPMKYFICGRLRMRDGEYDLLFENHILGLDEKLGKLISEIPEHGIELMLVRNLRPDEDHPMDHWPNDEYEDHEIDQVMRRVQLLRGGATGAPRSPRSMRHAWRNTPQLTQVANAD</sequence>
<reference evidence="2 3" key="1">
    <citation type="submission" date="2024-02" db="EMBL/GenBank/DDBJ databases">
        <authorList>
            <person name="Chen Y."/>
            <person name="Shah S."/>
            <person name="Dougan E. K."/>
            <person name="Thang M."/>
            <person name="Chan C."/>
        </authorList>
    </citation>
    <scope>NUCLEOTIDE SEQUENCE [LARGE SCALE GENOMIC DNA]</scope>
</reference>
<evidence type="ECO:0000313" key="2">
    <source>
        <dbReference type="EMBL" id="CAK9013019.1"/>
    </source>
</evidence>
<dbReference type="Proteomes" id="UP001642464">
    <property type="component" value="Unassembled WGS sequence"/>
</dbReference>
<feature type="compositionally biased region" description="Polar residues" evidence="1">
    <location>
        <begin position="286"/>
        <end position="297"/>
    </location>
</feature>
<feature type="region of interest" description="Disordered" evidence="1">
    <location>
        <begin position="93"/>
        <end position="125"/>
    </location>
</feature>
<organism evidence="2 3">
    <name type="scientific">Durusdinium trenchii</name>
    <dbReference type="NCBI Taxonomy" id="1381693"/>
    <lineage>
        <taxon>Eukaryota</taxon>
        <taxon>Sar</taxon>
        <taxon>Alveolata</taxon>
        <taxon>Dinophyceae</taxon>
        <taxon>Suessiales</taxon>
        <taxon>Symbiodiniaceae</taxon>
        <taxon>Durusdinium</taxon>
    </lineage>
</organism>
<name>A0ABP0JF33_9DINO</name>
<feature type="compositionally biased region" description="Acidic residues" evidence="1">
    <location>
        <begin position="99"/>
        <end position="125"/>
    </location>
</feature>
<feature type="region of interest" description="Disordered" evidence="1">
    <location>
        <begin position="270"/>
        <end position="297"/>
    </location>
</feature>